<dbReference type="EMBL" id="AWVF01000278">
    <property type="protein sequence ID" value="ERJ93597.1"/>
    <property type="molecule type" value="Genomic_DNA"/>
</dbReference>
<accession>U2KMV7</accession>
<dbReference type="AlphaFoldDB" id="U2KMV7"/>
<dbReference type="STRING" id="411473.RUMCAL_02250"/>
<protein>
    <submittedName>
        <fullName evidence="1">Uncharacterized protein</fullName>
    </submittedName>
</protein>
<evidence type="ECO:0000313" key="2">
    <source>
        <dbReference type="Proteomes" id="UP000016662"/>
    </source>
</evidence>
<comment type="caution">
    <text evidence="1">The sequence shown here is derived from an EMBL/GenBank/DDBJ whole genome shotgun (WGS) entry which is preliminary data.</text>
</comment>
<sequence length="47" mass="5273">MEICAKSKGKAVNFLTNERKVGLLWGELPFSARADGEIFPYPLLPHQ</sequence>
<name>U2KMV7_9FIRM</name>
<reference evidence="1 2" key="1">
    <citation type="submission" date="2013-07" db="EMBL/GenBank/DDBJ databases">
        <authorList>
            <person name="Weinstock G."/>
            <person name="Sodergren E."/>
            <person name="Wylie T."/>
            <person name="Fulton L."/>
            <person name="Fulton R."/>
            <person name="Fronick C."/>
            <person name="O'Laughlin M."/>
            <person name="Godfrey J."/>
            <person name="Miner T."/>
            <person name="Herter B."/>
            <person name="Appelbaum E."/>
            <person name="Cordes M."/>
            <person name="Lek S."/>
            <person name="Wollam A."/>
            <person name="Pepin K.H."/>
            <person name="Palsikar V.B."/>
            <person name="Mitreva M."/>
            <person name="Wilson R.K."/>
        </authorList>
    </citation>
    <scope>NUCLEOTIDE SEQUENCE [LARGE SCALE GENOMIC DNA]</scope>
    <source>
        <strain evidence="1 2">ATCC 27760</strain>
    </source>
</reference>
<proteinExistence type="predicted"/>
<organism evidence="1 2">
    <name type="scientific">Ruminococcus callidus ATCC 27760</name>
    <dbReference type="NCBI Taxonomy" id="411473"/>
    <lineage>
        <taxon>Bacteria</taxon>
        <taxon>Bacillati</taxon>
        <taxon>Bacillota</taxon>
        <taxon>Clostridia</taxon>
        <taxon>Eubacteriales</taxon>
        <taxon>Oscillospiraceae</taxon>
        <taxon>Ruminococcus</taxon>
    </lineage>
</organism>
<gene>
    <name evidence="1" type="ORF">RUMCAL_02250</name>
</gene>
<evidence type="ECO:0000313" key="1">
    <source>
        <dbReference type="EMBL" id="ERJ93597.1"/>
    </source>
</evidence>
<dbReference type="HOGENOM" id="CLU_3172832_0_0_9"/>
<dbReference type="Proteomes" id="UP000016662">
    <property type="component" value="Unassembled WGS sequence"/>
</dbReference>
<keyword evidence="2" id="KW-1185">Reference proteome</keyword>